<evidence type="ECO:0000313" key="2">
    <source>
        <dbReference type="EMBL" id="KAK8943874.1"/>
    </source>
</evidence>
<organism evidence="2 3">
    <name type="scientific">Platanthera guangdongensis</name>
    <dbReference type="NCBI Taxonomy" id="2320717"/>
    <lineage>
        <taxon>Eukaryota</taxon>
        <taxon>Viridiplantae</taxon>
        <taxon>Streptophyta</taxon>
        <taxon>Embryophyta</taxon>
        <taxon>Tracheophyta</taxon>
        <taxon>Spermatophyta</taxon>
        <taxon>Magnoliopsida</taxon>
        <taxon>Liliopsida</taxon>
        <taxon>Asparagales</taxon>
        <taxon>Orchidaceae</taxon>
        <taxon>Orchidoideae</taxon>
        <taxon>Orchideae</taxon>
        <taxon>Orchidinae</taxon>
        <taxon>Platanthera</taxon>
    </lineage>
</organism>
<comment type="caution">
    <text evidence="2">The sequence shown here is derived from an EMBL/GenBank/DDBJ whole genome shotgun (WGS) entry which is preliminary data.</text>
</comment>
<dbReference type="PANTHER" id="PTHR34570">
    <property type="entry name" value="OS03G0593100 PROTEIN"/>
    <property type="match status" value="1"/>
</dbReference>
<evidence type="ECO:0000313" key="3">
    <source>
        <dbReference type="Proteomes" id="UP001412067"/>
    </source>
</evidence>
<dbReference type="Proteomes" id="UP001412067">
    <property type="component" value="Unassembled WGS sequence"/>
</dbReference>
<name>A0ABR2LL88_9ASPA</name>
<gene>
    <name evidence="2" type="ORF">KSP40_PGU017904</name>
</gene>
<accession>A0ABR2LL88</accession>
<feature type="compositionally biased region" description="Basic and acidic residues" evidence="1">
    <location>
        <begin position="81"/>
        <end position="90"/>
    </location>
</feature>
<keyword evidence="3" id="KW-1185">Reference proteome</keyword>
<evidence type="ECO:0000256" key="1">
    <source>
        <dbReference type="SAM" id="MobiDB-lite"/>
    </source>
</evidence>
<protein>
    <submittedName>
        <fullName evidence="2">Uncharacterized protein</fullName>
    </submittedName>
</protein>
<dbReference type="EMBL" id="JBBWWR010000018">
    <property type="protein sequence ID" value="KAK8943874.1"/>
    <property type="molecule type" value="Genomic_DNA"/>
</dbReference>
<reference evidence="2 3" key="1">
    <citation type="journal article" date="2022" name="Nat. Plants">
        <title>Genomes of leafy and leafless Platanthera orchids illuminate the evolution of mycoheterotrophy.</title>
        <authorList>
            <person name="Li M.H."/>
            <person name="Liu K.W."/>
            <person name="Li Z."/>
            <person name="Lu H.C."/>
            <person name="Ye Q.L."/>
            <person name="Zhang D."/>
            <person name="Wang J.Y."/>
            <person name="Li Y.F."/>
            <person name="Zhong Z.M."/>
            <person name="Liu X."/>
            <person name="Yu X."/>
            <person name="Liu D.K."/>
            <person name="Tu X.D."/>
            <person name="Liu B."/>
            <person name="Hao Y."/>
            <person name="Liao X.Y."/>
            <person name="Jiang Y.T."/>
            <person name="Sun W.H."/>
            <person name="Chen J."/>
            <person name="Chen Y.Q."/>
            <person name="Ai Y."/>
            <person name="Zhai J.W."/>
            <person name="Wu S.S."/>
            <person name="Zhou Z."/>
            <person name="Hsiao Y.Y."/>
            <person name="Wu W.L."/>
            <person name="Chen Y.Y."/>
            <person name="Lin Y.F."/>
            <person name="Hsu J.L."/>
            <person name="Li C.Y."/>
            <person name="Wang Z.W."/>
            <person name="Zhao X."/>
            <person name="Zhong W.Y."/>
            <person name="Ma X.K."/>
            <person name="Ma L."/>
            <person name="Huang J."/>
            <person name="Chen G.Z."/>
            <person name="Huang M.Z."/>
            <person name="Huang L."/>
            <person name="Peng D.H."/>
            <person name="Luo Y.B."/>
            <person name="Zou S.Q."/>
            <person name="Chen S.P."/>
            <person name="Lan S."/>
            <person name="Tsai W.C."/>
            <person name="Van de Peer Y."/>
            <person name="Liu Z.J."/>
        </authorList>
    </citation>
    <scope>NUCLEOTIDE SEQUENCE [LARGE SCALE GENOMIC DNA]</scope>
    <source>
        <strain evidence="2">Lor288</strain>
    </source>
</reference>
<dbReference type="PANTHER" id="PTHR34570:SF12">
    <property type="entry name" value="EXPRESSED PROTEIN"/>
    <property type="match status" value="1"/>
</dbReference>
<sequence length="108" mass="11856">MAKKDSEASSAAAVVLHSSIPLLRERFRQLQKAKKLREEREQTKAIAEVGRGSSKWFVHPDLICPARPLGMGSPSAFWPRENGDERRSIDGEISSGSGEGDVDTSLHL</sequence>
<feature type="region of interest" description="Disordered" evidence="1">
    <location>
        <begin position="74"/>
        <end position="108"/>
    </location>
</feature>
<proteinExistence type="predicted"/>